<evidence type="ECO:0000256" key="1">
    <source>
        <dbReference type="SAM" id="MobiDB-lite"/>
    </source>
</evidence>
<proteinExistence type="predicted"/>
<keyword evidence="3" id="KW-1185">Reference proteome</keyword>
<dbReference type="AlphaFoldDB" id="A0A6A5VHZ1"/>
<feature type="compositionally biased region" description="Low complexity" evidence="1">
    <location>
        <begin position="200"/>
        <end position="211"/>
    </location>
</feature>
<reference evidence="2" key="1">
    <citation type="journal article" date="2020" name="Stud. Mycol.">
        <title>101 Dothideomycetes genomes: a test case for predicting lifestyles and emergence of pathogens.</title>
        <authorList>
            <person name="Haridas S."/>
            <person name="Albert R."/>
            <person name="Binder M."/>
            <person name="Bloem J."/>
            <person name="Labutti K."/>
            <person name="Salamov A."/>
            <person name="Andreopoulos B."/>
            <person name="Baker S."/>
            <person name="Barry K."/>
            <person name="Bills G."/>
            <person name="Bluhm B."/>
            <person name="Cannon C."/>
            <person name="Castanera R."/>
            <person name="Culley D."/>
            <person name="Daum C."/>
            <person name="Ezra D."/>
            <person name="Gonzalez J."/>
            <person name="Henrissat B."/>
            <person name="Kuo A."/>
            <person name="Liang C."/>
            <person name="Lipzen A."/>
            <person name="Lutzoni F."/>
            <person name="Magnuson J."/>
            <person name="Mondo S."/>
            <person name="Nolan M."/>
            <person name="Ohm R."/>
            <person name="Pangilinan J."/>
            <person name="Park H.-J."/>
            <person name="Ramirez L."/>
            <person name="Alfaro M."/>
            <person name="Sun H."/>
            <person name="Tritt A."/>
            <person name="Yoshinaga Y."/>
            <person name="Zwiers L.-H."/>
            <person name="Turgeon B."/>
            <person name="Goodwin S."/>
            <person name="Spatafora J."/>
            <person name="Crous P."/>
            <person name="Grigoriev I."/>
        </authorList>
    </citation>
    <scope>NUCLEOTIDE SEQUENCE</scope>
    <source>
        <strain evidence="2">CBS 107.79</strain>
    </source>
</reference>
<protein>
    <submittedName>
        <fullName evidence="2">Uncharacterized protein</fullName>
    </submittedName>
</protein>
<name>A0A6A5VHZ1_9PLEO</name>
<organism evidence="2 3">
    <name type="scientific">Bimuria novae-zelandiae CBS 107.79</name>
    <dbReference type="NCBI Taxonomy" id="1447943"/>
    <lineage>
        <taxon>Eukaryota</taxon>
        <taxon>Fungi</taxon>
        <taxon>Dikarya</taxon>
        <taxon>Ascomycota</taxon>
        <taxon>Pezizomycotina</taxon>
        <taxon>Dothideomycetes</taxon>
        <taxon>Pleosporomycetidae</taxon>
        <taxon>Pleosporales</taxon>
        <taxon>Massarineae</taxon>
        <taxon>Didymosphaeriaceae</taxon>
        <taxon>Bimuria</taxon>
    </lineage>
</organism>
<evidence type="ECO:0000313" key="2">
    <source>
        <dbReference type="EMBL" id="KAF1976039.1"/>
    </source>
</evidence>
<feature type="region of interest" description="Disordered" evidence="1">
    <location>
        <begin position="199"/>
        <end position="220"/>
    </location>
</feature>
<accession>A0A6A5VHZ1</accession>
<dbReference type="EMBL" id="ML976668">
    <property type="protein sequence ID" value="KAF1976039.1"/>
    <property type="molecule type" value="Genomic_DNA"/>
</dbReference>
<dbReference type="OrthoDB" id="3788658at2759"/>
<evidence type="ECO:0000313" key="3">
    <source>
        <dbReference type="Proteomes" id="UP000800036"/>
    </source>
</evidence>
<sequence>MPFCCRTCDYREHAVQTVSSTRQPLEVCLITLDFKTPVTTTNGSAYVALNTLLNNITDAPETTSRPTTFTSWSPCLSNSNIAAILTTVSKTCRNGSSQVFETILGHLSAPPNVRHVYLDYSIMSLAASSPEQRISCDIIIVQAPNPGVASVVGKRFGWDPASSALSARSGVGGPAAFSKPGDLVHDFWAWAELHPGATMSSSSSIGSGYESSDSRPALMSTNTDEKNMSLFYTEDEERTSTEDETLIMIFQWRSRVDADRFKHPLQKSYGQNGQEVSNDLWDRHVAHPVRQLEGIGAKTEMLKLELRGMEPRIDVGKAAARGRSGGRRFSTMATGFGEKVSGLWGR</sequence>
<gene>
    <name evidence="2" type="ORF">BU23DRAFT_578846</name>
</gene>
<dbReference type="Proteomes" id="UP000800036">
    <property type="component" value="Unassembled WGS sequence"/>
</dbReference>